<dbReference type="InterPro" id="IPR053708">
    <property type="entry name" value="Ribosomal_LSU_eL42"/>
</dbReference>
<dbReference type="SUPFAM" id="SSF57829">
    <property type="entry name" value="Zn-binding ribosomal proteins"/>
    <property type="match status" value="1"/>
</dbReference>
<reference evidence="4" key="1">
    <citation type="journal article" date="2023" name="Mol. Ecol. Resour.">
        <title>Chromosome-level genome assembly of a triploid poplar Populus alba 'Berolinensis'.</title>
        <authorList>
            <person name="Chen S."/>
            <person name="Yu Y."/>
            <person name="Wang X."/>
            <person name="Wang S."/>
            <person name="Zhang T."/>
            <person name="Zhou Y."/>
            <person name="He R."/>
            <person name="Meng N."/>
            <person name="Wang Y."/>
            <person name="Liu W."/>
            <person name="Liu Z."/>
            <person name="Liu J."/>
            <person name="Guo Q."/>
            <person name="Huang H."/>
            <person name="Sederoff R.R."/>
            <person name="Wang G."/>
            <person name="Qu G."/>
            <person name="Chen S."/>
        </authorList>
    </citation>
    <scope>NUCLEOTIDE SEQUENCE</scope>
    <source>
        <strain evidence="4">SC-2020</strain>
    </source>
</reference>
<keyword evidence="5" id="KW-1185">Reference proteome</keyword>
<organism evidence="4 5">
    <name type="scientific">Populus alba x Populus x berolinensis</name>
    <dbReference type="NCBI Taxonomy" id="444605"/>
    <lineage>
        <taxon>Eukaryota</taxon>
        <taxon>Viridiplantae</taxon>
        <taxon>Streptophyta</taxon>
        <taxon>Embryophyta</taxon>
        <taxon>Tracheophyta</taxon>
        <taxon>Spermatophyta</taxon>
        <taxon>Magnoliopsida</taxon>
        <taxon>eudicotyledons</taxon>
        <taxon>Gunneridae</taxon>
        <taxon>Pentapetalae</taxon>
        <taxon>rosids</taxon>
        <taxon>fabids</taxon>
        <taxon>Malpighiales</taxon>
        <taxon>Salicaceae</taxon>
        <taxon>Saliceae</taxon>
        <taxon>Populus</taxon>
    </lineage>
</organism>
<dbReference type="EMBL" id="JAQIZT010000008">
    <property type="protein sequence ID" value="KAJ6989064.1"/>
    <property type="molecule type" value="Genomic_DNA"/>
</dbReference>
<sequence>MDAGRRSTVGREKEIKVLCQPDAADGSCRNKSPAVAMAQRRSSCWTGLKPTVGLTEAIVLLLCNVTGVTKGNTMESNPCLPLVFFLIVSCSIAQIELAGMRQSEALGHRYRAKLEGNSNIDSALFQATEHVDISKFHHQEGLKEKDRIESFPGQPKVELNILKSPRLFFSGSMEVNVPKTRKTCCKNKECKGHTLHKVTQYKKLGKLRWPCCSRKASADMIARSQARTTGQEEDCLEVAMPELQALVPTRSQAPVLLTACAITFWMICKILPIMMAKVEVHVLLVSSPVLQQYRMLYAMYDHPFG</sequence>
<protein>
    <submittedName>
        <fullName evidence="4">Uncharacterized protein</fullName>
    </submittedName>
</protein>
<evidence type="ECO:0000256" key="1">
    <source>
        <dbReference type="ARBA" id="ARBA00009364"/>
    </source>
</evidence>
<evidence type="ECO:0000256" key="3">
    <source>
        <dbReference type="ARBA" id="ARBA00023274"/>
    </source>
</evidence>
<evidence type="ECO:0000256" key="2">
    <source>
        <dbReference type="ARBA" id="ARBA00022980"/>
    </source>
</evidence>
<proteinExistence type="inferred from homology"/>
<dbReference type="GO" id="GO:0006412">
    <property type="term" value="P:translation"/>
    <property type="evidence" value="ECO:0007669"/>
    <property type="project" value="InterPro"/>
</dbReference>
<evidence type="ECO:0000313" key="5">
    <source>
        <dbReference type="Proteomes" id="UP001164929"/>
    </source>
</evidence>
<dbReference type="PANTHER" id="PTHR10369">
    <property type="entry name" value="60S RIBOSOMAL PROTEIN L36A/L44"/>
    <property type="match status" value="1"/>
</dbReference>
<keyword evidence="2" id="KW-0689">Ribosomal protein</keyword>
<dbReference type="Gene3D" id="3.10.450.80">
    <property type="match status" value="1"/>
</dbReference>
<keyword evidence="3" id="KW-0687">Ribonucleoprotein</keyword>
<dbReference type="Proteomes" id="UP001164929">
    <property type="component" value="Chromosome 8"/>
</dbReference>
<accession>A0AAD6QED5</accession>
<dbReference type="GO" id="GO:0005840">
    <property type="term" value="C:ribosome"/>
    <property type="evidence" value="ECO:0007669"/>
    <property type="project" value="UniProtKB-KW"/>
</dbReference>
<dbReference type="InterPro" id="IPR011332">
    <property type="entry name" value="Ribosomal_zn-bd"/>
</dbReference>
<comment type="similarity">
    <text evidence="1">Belongs to the eukaryotic ribosomal protein eL42 family.</text>
</comment>
<evidence type="ECO:0000313" key="4">
    <source>
        <dbReference type="EMBL" id="KAJ6989064.1"/>
    </source>
</evidence>
<dbReference type="AlphaFoldDB" id="A0AAD6QED5"/>
<gene>
    <name evidence="4" type="ORF">NC653_021830</name>
</gene>
<name>A0AAD6QED5_9ROSI</name>
<comment type="caution">
    <text evidence="4">The sequence shown here is derived from an EMBL/GenBank/DDBJ whole genome shotgun (WGS) entry which is preliminary data.</text>
</comment>
<dbReference type="GO" id="GO:1990904">
    <property type="term" value="C:ribonucleoprotein complex"/>
    <property type="evidence" value="ECO:0007669"/>
    <property type="project" value="UniProtKB-KW"/>
</dbReference>
<dbReference type="InterPro" id="IPR000552">
    <property type="entry name" value="Ribosomal_eL44"/>
</dbReference>
<dbReference type="GO" id="GO:0003735">
    <property type="term" value="F:structural constituent of ribosome"/>
    <property type="evidence" value="ECO:0007669"/>
    <property type="project" value="InterPro"/>
</dbReference>